<sequence>MLESLAARFSVRLQFVKIEQPTNKALLAAQKLCCFSTSKIDKTMNNSKFSEWGKKLERLAQAGVQKEIAEHKASNRSIFYERNGTTIIELPDGRCFEYRLQDGKIQIVSEVEKSKCHANIKY</sequence>
<evidence type="ECO:0000313" key="1">
    <source>
        <dbReference type="EMBL" id="RUT14530.1"/>
    </source>
</evidence>
<protein>
    <submittedName>
        <fullName evidence="1">Uncharacterized protein</fullName>
    </submittedName>
</protein>
<accession>A0AB37USS5</accession>
<gene>
    <name evidence="1" type="ORF">DSM107010_00760</name>
</gene>
<dbReference type="AlphaFoldDB" id="A0AB37USS5"/>
<organism evidence="1 2">
    <name type="scientific">Chroococcidiopsis cubana SAG 39.79</name>
    <dbReference type="NCBI Taxonomy" id="388085"/>
    <lineage>
        <taxon>Bacteria</taxon>
        <taxon>Bacillati</taxon>
        <taxon>Cyanobacteriota</taxon>
        <taxon>Cyanophyceae</taxon>
        <taxon>Chroococcidiopsidales</taxon>
        <taxon>Chroococcidiopsidaceae</taxon>
        <taxon>Chroococcidiopsis</taxon>
    </lineage>
</organism>
<dbReference type="EMBL" id="RSCK01000001">
    <property type="protein sequence ID" value="RUT14530.1"/>
    <property type="molecule type" value="Genomic_DNA"/>
</dbReference>
<dbReference type="Proteomes" id="UP000282574">
    <property type="component" value="Unassembled WGS sequence"/>
</dbReference>
<keyword evidence="2" id="KW-1185">Reference proteome</keyword>
<evidence type="ECO:0000313" key="2">
    <source>
        <dbReference type="Proteomes" id="UP000282574"/>
    </source>
</evidence>
<reference evidence="1 2" key="1">
    <citation type="journal article" date="2019" name="Genome Biol. Evol.">
        <title>Day and night: Metabolic profiles and evolutionary relationships of six axenic non-marine cyanobacteria.</title>
        <authorList>
            <person name="Will S.E."/>
            <person name="Henke P."/>
            <person name="Boedeker C."/>
            <person name="Huang S."/>
            <person name="Brinkmann H."/>
            <person name="Rohde M."/>
            <person name="Jarek M."/>
            <person name="Friedl T."/>
            <person name="Seufert S."/>
            <person name="Schumacher M."/>
            <person name="Overmann J."/>
            <person name="Neumann-Schaal M."/>
            <person name="Petersen J."/>
        </authorList>
    </citation>
    <scope>NUCLEOTIDE SEQUENCE [LARGE SCALE GENOMIC DNA]</scope>
    <source>
        <strain evidence="1 2">SAG 39.79</strain>
    </source>
</reference>
<comment type="caution">
    <text evidence="1">The sequence shown here is derived from an EMBL/GenBank/DDBJ whole genome shotgun (WGS) entry which is preliminary data.</text>
</comment>
<name>A0AB37USS5_9CYAN</name>
<proteinExistence type="predicted"/>